<evidence type="ECO:0000256" key="1">
    <source>
        <dbReference type="ARBA" id="ARBA00022801"/>
    </source>
</evidence>
<proteinExistence type="predicted"/>
<dbReference type="InterPro" id="IPR001932">
    <property type="entry name" value="PPM-type_phosphatase-like_dom"/>
</dbReference>
<keyword evidence="2" id="KW-0472">Membrane</keyword>
<evidence type="ECO:0000313" key="4">
    <source>
        <dbReference type="EMBL" id="GAA4967655.1"/>
    </source>
</evidence>
<dbReference type="PANTHER" id="PTHR43156:SF2">
    <property type="entry name" value="STAGE II SPORULATION PROTEIN E"/>
    <property type="match status" value="1"/>
</dbReference>
<feature type="transmembrane region" description="Helical" evidence="2">
    <location>
        <begin position="12"/>
        <end position="35"/>
    </location>
</feature>
<keyword evidence="1" id="KW-0378">Hydrolase</keyword>
<evidence type="ECO:0000313" key="5">
    <source>
        <dbReference type="Proteomes" id="UP001500466"/>
    </source>
</evidence>
<gene>
    <name evidence="4" type="ORF">GCM10023205_35780</name>
</gene>
<dbReference type="Pfam" id="PF07228">
    <property type="entry name" value="SpoIIE"/>
    <property type="match status" value="1"/>
</dbReference>
<protein>
    <submittedName>
        <fullName evidence="4">PP2C family protein-serine/threonine phosphatase</fullName>
    </submittedName>
</protein>
<dbReference type="RefSeq" id="WP_345676504.1">
    <property type="nucleotide sequence ID" value="NZ_BAABHS010000011.1"/>
</dbReference>
<dbReference type="Proteomes" id="UP001500466">
    <property type="component" value="Unassembled WGS sequence"/>
</dbReference>
<dbReference type="PANTHER" id="PTHR43156">
    <property type="entry name" value="STAGE II SPORULATION PROTEIN E-RELATED"/>
    <property type="match status" value="1"/>
</dbReference>
<comment type="caution">
    <text evidence="4">The sequence shown here is derived from an EMBL/GenBank/DDBJ whole genome shotgun (WGS) entry which is preliminary data.</text>
</comment>
<keyword evidence="5" id="KW-1185">Reference proteome</keyword>
<feature type="domain" description="PPM-type phosphatase" evidence="3">
    <location>
        <begin position="137"/>
        <end position="358"/>
    </location>
</feature>
<dbReference type="InterPro" id="IPR036457">
    <property type="entry name" value="PPM-type-like_dom_sf"/>
</dbReference>
<name>A0ABP9HCS2_9ACTN</name>
<keyword evidence="2" id="KW-1133">Transmembrane helix</keyword>
<dbReference type="Gene3D" id="3.60.40.10">
    <property type="entry name" value="PPM-type phosphatase domain"/>
    <property type="match status" value="1"/>
</dbReference>
<organism evidence="4 5">
    <name type="scientific">Yinghuangia aomiensis</name>
    <dbReference type="NCBI Taxonomy" id="676205"/>
    <lineage>
        <taxon>Bacteria</taxon>
        <taxon>Bacillati</taxon>
        <taxon>Actinomycetota</taxon>
        <taxon>Actinomycetes</taxon>
        <taxon>Kitasatosporales</taxon>
        <taxon>Streptomycetaceae</taxon>
        <taxon>Yinghuangia</taxon>
    </lineage>
</organism>
<reference evidence="5" key="1">
    <citation type="journal article" date="2019" name="Int. J. Syst. Evol. Microbiol.">
        <title>The Global Catalogue of Microorganisms (GCM) 10K type strain sequencing project: providing services to taxonomists for standard genome sequencing and annotation.</title>
        <authorList>
            <consortium name="The Broad Institute Genomics Platform"/>
            <consortium name="The Broad Institute Genome Sequencing Center for Infectious Disease"/>
            <person name="Wu L."/>
            <person name="Ma J."/>
        </authorList>
    </citation>
    <scope>NUCLEOTIDE SEQUENCE [LARGE SCALE GENOMIC DNA]</scope>
    <source>
        <strain evidence="5">JCM 17986</strain>
    </source>
</reference>
<evidence type="ECO:0000256" key="2">
    <source>
        <dbReference type="SAM" id="Phobius"/>
    </source>
</evidence>
<sequence length="360" mass="38167">MPRHTPSRERPAGLGPLLALVALITVIGIFTPSYVRLAGPLLAVPPALAAARLSPRDTGYVGAASLLGEVVIGIGHYDLDAFNWLVQAAAVVLVSIVGVYLAQLRESQLDQLVRTRRIAEIAQQLVLRPLPPRLGPLRVAQLYLAAEREIQLGGDLYAAVRTRSGTRVLIGDVRGKGLPAVGDAAQLLGAFRGTAHQQPDLVALADILDAGVTGHHVEDGEENLPQESFITAALVDIPDETAVLRLVQCGHPPPLVLSGHRVRVLEAAHTSPPLGLDLGPVERGTDTYAFGAGDVLLLYTDGVVEARDAGGAFYPLAERLPQWSGDSPEDLLDHLRADLLAYAGHRLDDDAAMVAIAREA</sequence>
<accession>A0ABP9HCS2</accession>
<dbReference type="InterPro" id="IPR052016">
    <property type="entry name" value="Bact_Sigma-Reg"/>
</dbReference>
<evidence type="ECO:0000259" key="3">
    <source>
        <dbReference type="SMART" id="SM00331"/>
    </source>
</evidence>
<keyword evidence="2" id="KW-0812">Transmembrane</keyword>
<dbReference type="SMART" id="SM00331">
    <property type="entry name" value="PP2C_SIG"/>
    <property type="match status" value="1"/>
</dbReference>
<dbReference type="EMBL" id="BAABHS010000011">
    <property type="protein sequence ID" value="GAA4967655.1"/>
    <property type="molecule type" value="Genomic_DNA"/>
</dbReference>
<feature type="transmembrane region" description="Helical" evidence="2">
    <location>
        <begin position="84"/>
        <end position="102"/>
    </location>
</feature>